<evidence type="ECO:0000256" key="6">
    <source>
        <dbReference type="ARBA" id="ARBA00023014"/>
    </source>
</evidence>
<keyword evidence="2" id="KW-0479">Metal-binding</keyword>
<dbReference type="EMBL" id="AUZI01000007">
    <property type="protein sequence ID" value="KID50261.1"/>
    <property type="molecule type" value="Genomic_DNA"/>
</dbReference>
<keyword evidence="3" id="KW-0227">DNA damage</keyword>
<organism evidence="9 10">
    <name type="scientific">Fusobacterium necrophorum subsp. funduliforme B35</name>
    <dbReference type="NCBI Taxonomy" id="1226633"/>
    <lineage>
        <taxon>Bacteria</taxon>
        <taxon>Fusobacteriati</taxon>
        <taxon>Fusobacteriota</taxon>
        <taxon>Fusobacteriia</taxon>
        <taxon>Fusobacteriales</taxon>
        <taxon>Fusobacteriaceae</taxon>
        <taxon>Fusobacterium</taxon>
    </lineage>
</organism>
<evidence type="ECO:0000256" key="4">
    <source>
        <dbReference type="ARBA" id="ARBA00022801"/>
    </source>
</evidence>
<dbReference type="SUPFAM" id="SSF52141">
    <property type="entry name" value="Uracil-DNA glycosylase-like"/>
    <property type="match status" value="1"/>
</dbReference>
<gene>
    <name evidence="9" type="ORF">C095_01045</name>
</gene>
<evidence type="ECO:0000256" key="2">
    <source>
        <dbReference type="ARBA" id="ARBA00022723"/>
    </source>
</evidence>
<dbReference type="GO" id="GO:0097506">
    <property type="term" value="F:deaminated base DNA N-glycosylase activity"/>
    <property type="evidence" value="ECO:0007669"/>
    <property type="project" value="UniProtKB-ARBA"/>
</dbReference>
<comment type="caution">
    <text evidence="9">The sequence shown here is derived from an EMBL/GenBank/DDBJ whole genome shotgun (WGS) entry which is preliminary data.</text>
</comment>
<dbReference type="GO" id="GO:0006281">
    <property type="term" value="P:DNA repair"/>
    <property type="evidence" value="ECO:0007669"/>
    <property type="project" value="UniProtKB-KW"/>
</dbReference>
<keyword evidence="6" id="KW-0411">Iron-sulfur</keyword>
<keyword evidence="1" id="KW-0004">4Fe-4S</keyword>
<keyword evidence="4" id="KW-0378">Hydrolase</keyword>
<keyword evidence="7" id="KW-0234">DNA repair</keyword>
<evidence type="ECO:0000256" key="3">
    <source>
        <dbReference type="ARBA" id="ARBA00022763"/>
    </source>
</evidence>
<dbReference type="OrthoDB" id="5290748at2"/>
<keyword evidence="5" id="KW-0408">Iron</keyword>
<dbReference type="Pfam" id="PF03167">
    <property type="entry name" value="UDG"/>
    <property type="match status" value="1"/>
</dbReference>
<evidence type="ECO:0000256" key="7">
    <source>
        <dbReference type="ARBA" id="ARBA00023204"/>
    </source>
</evidence>
<dbReference type="Gene3D" id="3.40.470.10">
    <property type="entry name" value="Uracil-DNA glycosylase-like domain"/>
    <property type="match status" value="1"/>
</dbReference>
<evidence type="ECO:0000259" key="8">
    <source>
        <dbReference type="Pfam" id="PF03167"/>
    </source>
</evidence>
<dbReference type="PATRIC" id="fig|1226633.4.peg.206"/>
<dbReference type="AlphaFoldDB" id="A0A017H5M5"/>
<evidence type="ECO:0000313" key="9">
    <source>
        <dbReference type="EMBL" id="KID50261.1"/>
    </source>
</evidence>
<protein>
    <submittedName>
        <fullName evidence="9">DNA polymerase</fullName>
    </submittedName>
</protein>
<dbReference type="GO" id="GO:0051539">
    <property type="term" value="F:4 iron, 4 sulfur cluster binding"/>
    <property type="evidence" value="ECO:0007669"/>
    <property type="project" value="UniProtKB-KW"/>
</dbReference>
<accession>A0A017H5M5</accession>
<dbReference type="InterPro" id="IPR005122">
    <property type="entry name" value="Uracil-DNA_glycosylase-like"/>
</dbReference>
<dbReference type="InterPro" id="IPR051536">
    <property type="entry name" value="UDG_Type-4/5"/>
</dbReference>
<name>A0A017H5M5_9FUSO</name>
<dbReference type="GeneID" id="75076606"/>
<dbReference type="GO" id="GO:0046872">
    <property type="term" value="F:metal ion binding"/>
    <property type="evidence" value="ECO:0007669"/>
    <property type="project" value="UniProtKB-KW"/>
</dbReference>
<proteinExistence type="predicted"/>
<feature type="domain" description="Uracil-DNA glycosylase-like" evidence="8">
    <location>
        <begin position="34"/>
        <end position="184"/>
    </location>
</feature>
<evidence type="ECO:0000313" key="10">
    <source>
        <dbReference type="Proteomes" id="UP000031184"/>
    </source>
</evidence>
<sequence>MLEKNDLWEDLKYGASNIGNTILKPHQLEVLIGGGNPDADILILGDDPELYLNENLKTQKGSSGEFLYLLLEFCGIQKEDIYVSTLTKRNARLKDYMPEDYEKLKELLICQIGLLAPKVIVCLGYEAAQMLLEKEIVLEEARQEVFSWKAGIQVLVTYDVNTVKKARAELGKKAKLALEFRNDLKKLEYFK</sequence>
<dbReference type="PANTHER" id="PTHR33693">
    <property type="entry name" value="TYPE-5 URACIL-DNA GLYCOSYLASE"/>
    <property type="match status" value="1"/>
</dbReference>
<dbReference type="PANTHER" id="PTHR33693:SF1">
    <property type="entry name" value="TYPE-4 URACIL-DNA GLYCOSYLASE"/>
    <property type="match status" value="1"/>
</dbReference>
<reference evidence="9 10" key="1">
    <citation type="submission" date="2013-08" db="EMBL/GenBank/DDBJ databases">
        <title>An opportunistic ruminal bacterium that causes liver abscesses in cattle.</title>
        <authorList>
            <person name="Benahmed F.H."/>
            <person name="Rasmussen M."/>
            <person name="Harbottle H."/>
            <person name="Soppet D."/>
            <person name="Nagaraja T.G."/>
            <person name="Davidson M."/>
        </authorList>
    </citation>
    <scope>NUCLEOTIDE SEQUENCE [LARGE SCALE GENOMIC DNA]</scope>
    <source>
        <strain evidence="9 10">B35</strain>
    </source>
</reference>
<evidence type="ECO:0000256" key="5">
    <source>
        <dbReference type="ARBA" id="ARBA00023004"/>
    </source>
</evidence>
<dbReference type="InterPro" id="IPR036895">
    <property type="entry name" value="Uracil-DNA_glycosylase-like_sf"/>
</dbReference>
<evidence type="ECO:0000256" key="1">
    <source>
        <dbReference type="ARBA" id="ARBA00022485"/>
    </source>
</evidence>
<dbReference type="Proteomes" id="UP000031184">
    <property type="component" value="Unassembled WGS sequence"/>
</dbReference>
<dbReference type="RefSeq" id="WP_005956938.1">
    <property type="nucleotide sequence ID" value="NZ_AOJP01000009.1"/>
</dbReference>